<accession>A0ABS9WXG5</accession>
<dbReference type="SUPFAM" id="SSF81452">
    <property type="entry name" value="Cytochrome c oxidase subunit III-like"/>
    <property type="match status" value="1"/>
</dbReference>
<comment type="caution">
    <text evidence="2">The sequence shown here is derived from an EMBL/GenBank/DDBJ whole genome shotgun (WGS) entry which is preliminary data.</text>
</comment>
<organism evidence="2 3">
    <name type="scientific">Colwellia maritima</name>
    <dbReference type="NCBI Taxonomy" id="2912588"/>
    <lineage>
        <taxon>Bacteria</taxon>
        <taxon>Pseudomonadati</taxon>
        <taxon>Pseudomonadota</taxon>
        <taxon>Gammaproteobacteria</taxon>
        <taxon>Alteromonadales</taxon>
        <taxon>Colwelliaceae</taxon>
        <taxon>Colwellia</taxon>
    </lineage>
</organism>
<dbReference type="InterPro" id="IPR035973">
    <property type="entry name" value="Cyt_c_oxidase_su3-like_sf"/>
</dbReference>
<evidence type="ECO:0000313" key="2">
    <source>
        <dbReference type="EMBL" id="MCI2282674.1"/>
    </source>
</evidence>
<sequence length="77" mass="8689">MTTKEYESYYVPQSHWPIVGAIALFLIAIGAANYVTDIKNQTNGFGGYILIAGIALVIFMVLWWFSNVINESMVWKV</sequence>
<keyword evidence="3" id="KW-1185">Reference proteome</keyword>
<dbReference type="EMBL" id="JAKKSL010000001">
    <property type="protein sequence ID" value="MCI2282674.1"/>
    <property type="molecule type" value="Genomic_DNA"/>
</dbReference>
<name>A0ABS9WXG5_9GAMM</name>
<evidence type="ECO:0000256" key="1">
    <source>
        <dbReference type="SAM" id="Phobius"/>
    </source>
</evidence>
<dbReference type="Gene3D" id="1.10.287.70">
    <property type="match status" value="1"/>
</dbReference>
<keyword evidence="1" id="KW-0472">Membrane</keyword>
<feature type="transmembrane region" description="Helical" evidence="1">
    <location>
        <begin position="15"/>
        <end position="35"/>
    </location>
</feature>
<keyword evidence="1" id="KW-1133">Transmembrane helix</keyword>
<reference evidence="2" key="1">
    <citation type="submission" date="2022-01" db="EMBL/GenBank/DDBJ databases">
        <title>Colwellia maritima, isolated from seawater.</title>
        <authorList>
            <person name="Kristyanto S."/>
            <person name="Jung J."/>
            <person name="Jeon C.O."/>
        </authorList>
    </citation>
    <scope>NUCLEOTIDE SEQUENCE</scope>
    <source>
        <strain evidence="2">MSW7</strain>
    </source>
</reference>
<proteinExistence type="predicted"/>
<dbReference type="Proteomes" id="UP001139646">
    <property type="component" value="Unassembled WGS sequence"/>
</dbReference>
<evidence type="ECO:0000313" key="3">
    <source>
        <dbReference type="Proteomes" id="UP001139646"/>
    </source>
</evidence>
<feature type="transmembrane region" description="Helical" evidence="1">
    <location>
        <begin position="47"/>
        <end position="65"/>
    </location>
</feature>
<keyword evidence="1" id="KW-0812">Transmembrane</keyword>
<protein>
    <recommendedName>
        <fullName evidence="4">Cytochrome c oxidase subunit 3</fullName>
    </recommendedName>
</protein>
<gene>
    <name evidence="2" type="ORF">L3081_03705</name>
</gene>
<evidence type="ECO:0008006" key="4">
    <source>
        <dbReference type="Google" id="ProtNLM"/>
    </source>
</evidence>